<dbReference type="InterPro" id="IPR028325">
    <property type="entry name" value="VG_K_chnl"/>
</dbReference>
<evidence type="ECO:0000313" key="16">
    <source>
        <dbReference type="Proteomes" id="UP000654075"/>
    </source>
</evidence>
<evidence type="ECO:0000256" key="1">
    <source>
        <dbReference type="ARBA" id="ARBA00004141"/>
    </source>
</evidence>
<feature type="region of interest" description="Disordered" evidence="12">
    <location>
        <begin position="489"/>
        <end position="540"/>
    </location>
</feature>
<dbReference type="InterPro" id="IPR018490">
    <property type="entry name" value="cNMP-bd_dom_sf"/>
</dbReference>
<dbReference type="InterPro" id="IPR000595">
    <property type="entry name" value="cNMP-bd_dom"/>
</dbReference>
<evidence type="ECO:0000259" key="14">
    <source>
        <dbReference type="PROSITE" id="PS50042"/>
    </source>
</evidence>
<keyword evidence="8 13" id="KW-1133">Transmembrane helix</keyword>
<keyword evidence="6" id="KW-0851">Voltage-gated channel</keyword>
<keyword evidence="2" id="KW-0813">Transport</keyword>
<dbReference type="SUPFAM" id="SSF51206">
    <property type="entry name" value="cAMP-binding domain-like"/>
    <property type="match status" value="2"/>
</dbReference>
<dbReference type="PANTHER" id="PTHR11537:SF254">
    <property type="entry name" value="POTASSIUM VOLTAGE-GATED CHANNEL PROTEIN SHAB"/>
    <property type="match status" value="1"/>
</dbReference>
<dbReference type="Gene3D" id="1.20.120.350">
    <property type="entry name" value="Voltage-gated potassium channels. Chain C"/>
    <property type="match status" value="1"/>
</dbReference>
<feature type="domain" description="Cyclic nucleotide-binding" evidence="14">
    <location>
        <begin position="322"/>
        <end position="382"/>
    </location>
</feature>
<keyword evidence="9" id="KW-0406">Ion transport</keyword>
<evidence type="ECO:0000256" key="10">
    <source>
        <dbReference type="ARBA" id="ARBA00023136"/>
    </source>
</evidence>
<dbReference type="GO" id="GO:0008076">
    <property type="term" value="C:voltage-gated potassium channel complex"/>
    <property type="evidence" value="ECO:0007669"/>
    <property type="project" value="InterPro"/>
</dbReference>
<feature type="transmembrane region" description="Helical" evidence="13">
    <location>
        <begin position="219"/>
        <end position="247"/>
    </location>
</feature>
<evidence type="ECO:0000256" key="11">
    <source>
        <dbReference type="ARBA" id="ARBA00023303"/>
    </source>
</evidence>
<dbReference type="PROSITE" id="PS50042">
    <property type="entry name" value="CNMP_BINDING_3"/>
    <property type="match status" value="2"/>
</dbReference>
<keyword evidence="7" id="KW-0630">Potassium</keyword>
<protein>
    <recommendedName>
        <fullName evidence="14">Cyclic nucleotide-binding domain-containing protein</fullName>
    </recommendedName>
</protein>
<organism evidence="15 16">
    <name type="scientific">Polarella glacialis</name>
    <name type="common">Dinoflagellate</name>
    <dbReference type="NCBI Taxonomy" id="89957"/>
    <lineage>
        <taxon>Eukaryota</taxon>
        <taxon>Sar</taxon>
        <taxon>Alveolata</taxon>
        <taxon>Dinophyceae</taxon>
        <taxon>Suessiales</taxon>
        <taxon>Suessiaceae</taxon>
        <taxon>Polarella</taxon>
    </lineage>
</organism>
<feature type="domain" description="Cyclic nucleotide-binding" evidence="14">
    <location>
        <begin position="551"/>
        <end position="588"/>
    </location>
</feature>
<dbReference type="GO" id="GO:0001508">
    <property type="term" value="P:action potential"/>
    <property type="evidence" value="ECO:0007669"/>
    <property type="project" value="TreeGrafter"/>
</dbReference>
<evidence type="ECO:0000256" key="9">
    <source>
        <dbReference type="ARBA" id="ARBA00023065"/>
    </source>
</evidence>
<proteinExistence type="predicted"/>
<feature type="transmembrane region" description="Helical" evidence="13">
    <location>
        <begin position="86"/>
        <end position="104"/>
    </location>
</feature>
<dbReference type="Proteomes" id="UP000654075">
    <property type="component" value="Unassembled WGS sequence"/>
</dbReference>
<feature type="region of interest" description="Disordered" evidence="12">
    <location>
        <begin position="1"/>
        <end position="67"/>
    </location>
</feature>
<evidence type="ECO:0000256" key="7">
    <source>
        <dbReference type="ARBA" id="ARBA00022958"/>
    </source>
</evidence>
<dbReference type="AlphaFoldDB" id="A0A813FA69"/>
<evidence type="ECO:0000313" key="15">
    <source>
        <dbReference type="EMBL" id="CAE8610428.1"/>
    </source>
</evidence>
<keyword evidence="10 13" id="KW-0472">Membrane</keyword>
<comment type="subcellular location">
    <subcellularLocation>
        <location evidence="1">Membrane</location>
        <topology evidence="1">Multi-pass membrane protein</topology>
    </subcellularLocation>
</comment>
<dbReference type="SUPFAM" id="SSF81324">
    <property type="entry name" value="Voltage-gated potassium channels"/>
    <property type="match status" value="1"/>
</dbReference>
<evidence type="ECO:0000256" key="2">
    <source>
        <dbReference type="ARBA" id="ARBA00022448"/>
    </source>
</evidence>
<keyword evidence="3" id="KW-0633">Potassium transport</keyword>
<keyword evidence="5" id="KW-0631">Potassium channel</keyword>
<dbReference type="InterPro" id="IPR027359">
    <property type="entry name" value="Volt_channel_dom_sf"/>
</dbReference>
<feature type="compositionally biased region" description="Polar residues" evidence="12">
    <location>
        <begin position="499"/>
        <end position="521"/>
    </location>
</feature>
<evidence type="ECO:0000256" key="3">
    <source>
        <dbReference type="ARBA" id="ARBA00022538"/>
    </source>
</evidence>
<dbReference type="InterPro" id="IPR005821">
    <property type="entry name" value="Ion_trans_dom"/>
</dbReference>
<keyword evidence="16" id="KW-1185">Reference proteome</keyword>
<dbReference type="InterPro" id="IPR014710">
    <property type="entry name" value="RmlC-like_jellyroll"/>
</dbReference>
<dbReference type="PANTHER" id="PTHR11537">
    <property type="entry name" value="VOLTAGE-GATED POTASSIUM CHANNEL"/>
    <property type="match status" value="1"/>
</dbReference>
<keyword evidence="4 13" id="KW-0812">Transmembrane</keyword>
<evidence type="ECO:0000256" key="6">
    <source>
        <dbReference type="ARBA" id="ARBA00022882"/>
    </source>
</evidence>
<feature type="non-terminal residue" evidence="15">
    <location>
        <position position="676"/>
    </location>
</feature>
<dbReference type="PRINTS" id="PR00169">
    <property type="entry name" value="KCHANNEL"/>
</dbReference>
<dbReference type="GO" id="GO:0005249">
    <property type="term" value="F:voltage-gated potassium channel activity"/>
    <property type="evidence" value="ECO:0007669"/>
    <property type="project" value="InterPro"/>
</dbReference>
<dbReference type="Pfam" id="PF00520">
    <property type="entry name" value="Ion_trans"/>
    <property type="match status" value="1"/>
</dbReference>
<feature type="compositionally biased region" description="Polar residues" evidence="12">
    <location>
        <begin position="46"/>
        <end position="65"/>
    </location>
</feature>
<dbReference type="Gene3D" id="2.60.120.10">
    <property type="entry name" value="Jelly Rolls"/>
    <property type="match status" value="2"/>
</dbReference>
<accession>A0A813FA69</accession>
<gene>
    <name evidence="15" type="ORF">PGLA1383_LOCUS28253</name>
</gene>
<evidence type="ECO:0000256" key="8">
    <source>
        <dbReference type="ARBA" id="ARBA00022989"/>
    </source>
</evidence>
<reference evidence="15" key="1">
    <citation type="submission" date="2021-02" db="EMBL/GenBank/DDBJ databases">
        <authorList>
            <person name="Dougan E. K."/>
            <person name="Rhodes N."/>
            <person name="Thang M."/>
            <person name="Chan C."/>
        </authorList>
    </citation>
    <scope>NUCLEOTIDE SEQUENCE</scope>
</reference>
<name>A0A813FA69_POLGL</name>
<sequence length="676" mass="74817">YLNTGQAEDLLEEASSSKPSSSPENERGEAWLRPAGSLEIQLPGQAATSSSAAQRMPTPRSNGSDTCRAKIHDLLDNPESSVAAQAIHYFLMLVIITSTVGVIIETMPEFQSNPVFMPAEMCITALFTTEFALRLYACDSLQAFASNGFNIIDFLAIFPGYVELLIMLLRPGRGNPESAMAGIDKAANSMRTLRMIRIVRLVRVFRVLRVAKFARHSKLLSVIFIVFIKVSQSGLAVVLMLMCFAMASSLWGLPSNCKAADAVERGYSLGRLQELKKSASQFDDAGEGEGEGEDSEPAVVLKDGLGSGVALLEKLASYQASYLILWGVVDVTCGGETIFTLTEGQTFGEAQMLGIFDRWTCSIVTQTSCMICELTASSMKEIYNDFHDEFEYFSSIADYHSIRNEEWDVDELRLALRQCACFRQASEACLAALEAGMERRLVFPSQCFFEEKSQDRSLFVLNDGEVSVELAGRVVRTVEVPGVHTRIFLGEDRDRENSNSESQQGRNGSLQNQGSPKSLNSFDGMEDGGDCNPELSVPHPADLEEFPDAAVFGEEAVLEISPLRSSTVRAKKMCDVRILHQQTLLKVLANFPEDFEHLQGFRKGHDEVFPAFPTKEVKLLRELQAKISEDLHRFLGEHIEERVFAAGDRIILDSLEKHVHPMMLFPAPLSTSFSWS</sequence>
<dbReference type="EMBL" id="CAJNNV010024672">
    <property type="protein sequence ID" value="CAE8610428.1"/>
    <property type="molecule type" value="Genomic_DNA"/>
</dbReference>
<keyword evidence="11" id="KW-0407">Ion channel</keyword>
<feature type="compositionally biased region" description="Basic and acidic residues" evidence="12">
    <location>
        <begin position="489"/>
        <end position="498"/>
    </location>
</feature>
<evidence type="ECO:0000256" key="5">
    <source>
        <dbReference type="ARBA" id="ARBA00022826"/>
    </source>
</evidence>
<comment type="caution">
    <text evidence="15">The sequence shown here is derived from an EMBL/GenBank/DDBJ whole genome shotgun (WGS) entry which is preliminary data.</text>
</comment>
<evidence type="ECO:0000256" key="12">
    <source>
        <dbReference type="SAM" id="MobiDB-lite"/>
    </source>
</evidence>
<evidence type="ECO:0000256" key="13">
    <source>
        <dbReference type="SAM" id="Phobius"/>
    </source>
</evidence>
<evidence type="ECO:0000256" key="4">
    <source>
        <dbReference type="ARBA" id="ARBA00022692"/>
    </source>
</evidence>